<gene>
    <name evidence="8" type="ORF">OSB1V03_LOCUS3772</name>
</gene>
<dbReference type="PANTHER" id="PTHR10926:SF0">
    <property type="entry name" value="CDC50, ISOFORM A"/>
    <property type="match status" value="1"/>
</dbReference>
<proteinExistence type="inferred from homology"/>
<dbReference type="GO" id="GO:0005794">
    <property type="term" value="C:Golgi apparatus"/>
    <property type="evidence" value="ECO:0007669"/>
    <property type="project" value="TreeGrafter"/>
</dbReference>
<dbReference type="EMBL" id="CAJPIZ010001592">
    <property type="protein sequence ID" value="CAG2103746.1"/>
    <property type="molecule type" value="Genomic_DNA"/>
</dbReference>
<keyword evidence="7" id="KW-0732">Signal</keyword>
<dbReference type="InterPro" id="IPR005045">
    <property type="entry name" value="CDC50/LEM3_fam"/>
</dbReference>
<sequence>MRTLSKTMFKTLGLLAMASLMSVCVYSETLNADAMDVLKKVGETLCGDLPADQVTIIKECDGSLSGMFKMSFGSCLTQAMDIKVMEKPFPCYWNMPGNDKLKECLEKRREMAVKMNIDVEAMRAKMLNPYSNFLKHRKNCSNIKCDDLEEEIRPEDDYNHEYNYTPVEHQTIQDFKQQRLSAWLPFYNGVIVFPTFFLLSLCTITLGVCQLYISAQVQELEIYYTDCYPTAIGNKTCAQTLADNPSSTGCTCLIPFALSVPFAANVYVYYALNNYYQSLQNYIYSENPDQLNGDLTPQYLCNSETASLYNAFSYKAIDGQEVPIVPCGAIGNSLFNDTIDILDAGSGGLPVPLLYTGISWPTDQQKFNNPPGLPLNIAYENYTNPPFWGSKNIWQLDPNNPDNNGLKNEALIVWYRTAAFPHFRKLYARVDHKNSTLYYNSLPEGNYILKIGYNYPVTSFKGVKSIVISNTSWIGGKNSFLGFAYIVFGSTGTIGVNHKYSIFYGPDIDYKSCFAMFKLPTKLYATLITIGVIIGTFAVMFVSFKILSNTYGQHLNDDTMDTLVEVLIVVCNPDNTLSADHNKTVGQCEALVPGVFRQIYNSCVREAMNITEITQPFICYRFLKGSDRLTECMLRWERRGSMIGLEVPRIRDRILNKYSECMKPVVPVDEETDADY</sequence>
<feature type="transmembrane region" description="Helical" evidence="6">
    <location>
        <begin position="523"/>
        <end position="544"/>
    </location>
</feature>
<evidence type="ECO:0000256" key="3">
    <source>
        <dbReference type="ARBA" id="ARBA00022692"/>
    </source>
</evidence>
<dbReference type="Proteomes" id="UP000759131">
    <property type="component" value="Unassembled WGS sequence"/>
</dbReference>
<feature type="transmembrane region" description="Helical" evidence="6">
    <location>
        <begin position="186"/>
        <end position="213"/>
    </location>
</feature>
<evidence type="ECO:0000256" key="2">
    <source>
        <dbReference type="ARBA" id="ARBA00009457"/>
    </source>
</evidence>
<reference evidence="8" key="1">
    <citation type="submission" date="2020-11" db="EMBL/GenBank/DDBJ databases">
        <authorList>
            <person name="Tran Van P."/>
        </authorList>
    </citation>
    <scope>NUCLEOTIDE SEQUENCE</scope>
</reference>
<evidence type="ECO:0000313" key="9">
    <source>
        <dbReference type="Proteomes" id="UP000759131"/>
    </source>
</evidence>
<accession>A0A7R9KHX7</accession>
<comment type="subcellular location">
    <subcellularLocation>
        <location evidence="1">Membrane</location>
        <topology evidence="1">Multi-pass membrane protein</topology>
    </subcellularLocation>
</comment>
<evidence type="ECO:0000313" key="8">
    <source>
        <dbReference type="EMBL" id="CAD7623316.1"/>
    </source>
</evidence>
<keyword evidence="5 6" id="KW-0472">Membrane</keyword>
<keyword evidence="9" id="KW-1185">Reference proteome</keyword>
<evidence type="ECO:0000256" key="4">
    <source>
        <dbReference type="ARBA" id="ARBA00022989"/>
    </source>
</evidence>
<dbReference type="GO" id="GO:0005886">
    <property type="term" value="C:plasma membrane"/>
    <property type="evidence" value="ECO:0007669"/>
    <property type="project" value="TreeGrafter"/>
</dbReference>
<organism evidence="8">
    <name type="scientific">Medioppia subpectinata</name>
    <dbReference type="NCBI Taxonomy" id="1979941"/>
    <lineage>
        <taxon>Eukaryota</taxon>
        <taxon>Metazoa</taxon>
        <taxon>Ecdysozoa</taxon>
        <taxon>Arthropoda</taxon>
        <taxon>Chelicerata</taxon>
        <taxon>Arachnida</taxon>
        <taxon>Acari</taxon>
        <taxon>Acariformes</taxon>
        <taxon>Sarcoptiformes</taxon>
        <taxon>Oribatida</taxon>
        <taxon>Brachypylina</taxon>
        <taxon>Oppioidea</taxon>
        <taxon>Oppiidae</taxon>
        <taxon>Medioppia</taxon>
    </lineage>
</organism>
<dbReference type="PANTHER" id="PTHR10926">
    <property type="entry name" value="CELL CYCLE CONTROL PROTEIN 50"/>
    <property type="match status" value="1"/>
</dbReference>
<feature type="chain" id="PRO_5036210948" evidence="7">
    <location>
        <begin position="28"/>
        <end position="676"/>
    </location>
</feature>
<feature type="signal peptide" evidence="7">
    <location>
        <begin position="1"/>
        <end position="27"/>
    </location>
</feature>
<keyword evidence="4 6" id="KW-1133">Transmembrane helix</keyword>
<evidence type="ECO:0000256" key="5">
    <source>
        <dbReference type="ARBA" id="ARBA00023136"/>
    </source>
</evidence>
<dbReference type="Pfam" id="PF03381">
    <property type="entry name" value="CDC50"/>
    <property type="match status" value="1"/>
</dbReference>
<evidence type="ECO:0000256" key="1">
    <source>
        <dbReference type="ARBA" id="ARBA00004141"/>
    </source>
</evidence>
<evidence type="ECO:0000256" key="6">
    <source>
        <dbReference type="SAM" id="Phobius"/>
    </source>
</evidence>
<protein>
    <submittedName>
        <fullName evidence="8">Uncharacterized protein</fullName>
    </submittedName>
</protein>
<dbReference type="AlphaFoldDB" id="A0A7R9KHX7"/>
<comment type="similarity">
    <text evidence="2">Belongs to the CDC50/LEM3 family.</text>
</comment>
<dbReference type="OrthoDB" id="340608at2759"/>
<keyword evidence="3 6" id="KW-0812">Transmembrane</keyword>
<name>A0A7R9KHX7_9ACAR</name>
<dbReference type="EMBL" id="OC856167">
    <property type="protein sequence ID" value="CAD7623316.1"/>
    <property type="molecule type" value="Genomic_DNA"/>
</dbReference>
<evidence type="ECO:0000256" key="7">
    <source>
        <dbReference type="SAM" id="SignalP"/>
    </source>
</evidence>
<dbReference type="GO" id="GO:0005783">
    <property type="term" value="C:endoplasmic reticulum"/>
    <property type="evidence" value="ECO:0007669"/>
    <property type="project" value="TreeGrafter"/>
</dbReference>